<gene>
    <name evidence="1" type="ORF">AN672_23010</name>
</gene>
<evidence type="ECO:0008006" key="3">
    <source>
        <dbReference type="Google" id="ProtNLM"/>
    </source>
</evidence>
<reference evidence="1 2" key="2">
    <citation type="journal article" date="2017" name="PLoS ONE">
        <title>Genomic and phenotypic characterisation of fluoroquinolone resistance mechanisms in Enterobacteriaceae in Durban, South Africa.</title>
        <authorList>
            <person name="Osei Sekyere J."/>
            <person name="Amoako D.G."/>
        </authorList>
    </citation>
    <scope>NUCLEOTIDE SEQUENCE [LARGE SCALE GENOMIC DNA]</scope>
    <source>
        <strain evidence="1 2">ST62:944112508</strain>
    </source>
</reference>
<comment type="caution">
    <text evidence="1">The sequence shown here is derived from an EMBL/GenBank/DDBJ whole genome shotgun (WGS) entry which is preliminary data.</text>
</comment>
<evidence type="ECO:0000313" key="2">
    <source>
        <dbReference type="Proteomes" id="UP000050520"/>
    </source>
</evidence>
<dbReference type="RefSeq" id="WP_172724710.1">
    <property type="nucleotide sequence ID" value="NZ_LJEB01000123.1"/>
</dbReference>
<accession>A0AA40NGC7</accession>
<dbReference type="Proteomes" id="UP000050520">
    <property type="component" value="Unassembled WGS sequence"/>
</dbReference>
<sequence length="551" mass="60012">LISSNPNNHYKQIFKPEDKIDLGKINISGDLSIFLNAASSGYKPKVVFVGDSLTMGGHRKADNYWWVKKLQYAINDIVSCDFYNRGIAGLSIEDFITKPNVDASYHAPYEQPWFNPSSPNTWADYVEELSPTLIFMAFGMNNPNAQDYQKILNARNRIASFSSKATVVWVTSPMRTTSLTAENSGVRFGTYPDNEYSNNSAISTRLIAERFGDAVIDVNRMSNIVMNGIDPLQSRMDRWAGLYRDSTYKFNDATKIVGGGSSDMSIILSDASPVITNEMFRDATVEFIMPAAISNFTAIKISFRKDHNSNSEVLFQIEPAEIGLYSLKDNTTQKIGSWSASPLGKTLRLEVVGSTARLFVNESNAIEESVKESTFLAPVSFLGLSSTNATLTNVVINATTVRDYAKQIPILTPDQVFNVAYGDGGNGVNHPNNNGEKAIYDAACKEFAGSLFKSTINTQILTLKSGMTGSITVSNRNGVNILTIVNMGGEATSSDDIASLPFGIVWPTTTALGLASKTDGTILPISVTVNGKVRTTKSVSTGDSYSGVIIW</sequence>
<dbReference type="GO" id="GO:0016788">
    <property type="term" value="F:hydrolase activity, acting on ester bonds"/>
    <property type="evidence" value="ECO:0007669"/>
    <property type="project" value="UniProtKB-ARBA"/>
</dbReference>
<name>A0AA40NGC7_CITFR</name>
<evidence type="ECO:0000313" key="1">
    <source>
        <dbReference type="EMBL" id="KPR50626.1"/>
    </source>
</evidence>
<feature type="non-terminal residue" evidence="1">
    <location>
        <position position="1"/>
    </location>
</feature>
<dbReference type="AlphaFoldDB" id="A0AA40NGC7"/>
<dbReference type="InterPro" id="IPR036514">
    <property type="entry name" value="SGNH_hydro_sf"/>
</dbReference>
<reference evidence="2" key="1">
    <citation type="submission" date="2015-09" db="EMBL/GenBank/DDBJ databases">
        <title>Prevalence of NDMs in South Africa.</title>
        <authorList>
            <person name="Osei Sekyere J."/>
            <person name="Govinden U."/>
            <person name="Essack S."/>
            <person name="Haldorsen B."/>
            <person name="Samuelsen O."/>
            <person name="Aasnaes B."/>
            <person name="Sundsfjord A."/>
        </authorList>
    </citation>
    <scope>NUCLEOTIDE SEQUENCE [LARGE SCALE GENOMIC DNA]</scope>
    <source>
        <strain evidence="2">ST62:944112508</strain>
    </source>
</reference>
<organism evidence="1 2">
    <name type="scientific">Citrobacter freundii</name>
    <dbReference type="NCBI Taxonomy" id="546"/>
    <lineage>
        <taxon>Bacteria</taxon>
        <taxon>Pseudomonadati</taxon>
        <taxon>Pseudomonadota</taxon>
        <taxon>Gammaproteobacteria</taxon>
        <taxon>Enterobacterales</taxon>
        <taxon>Enterobacteriaceae</taxon>
        <taxon>Citrobacter</taxon>
        <taxon>Citrobacter freundii complex</taxon>
    </lineage>
</organism>
<dbReference type="Gene3D" id="3.40.50.1110">
    <property type="entry name" value="SGNH hydrolase"/>
    <property type="match status" value="1"/>
</dbReference>
<dbReference type="SUPFAM" id="SSF52266">
    <property type="entry name" value="SGNH hydrolase"/>
    <property type="match status" value="1"/>
</dbReference>
<protein>
    <recommendedName>
        <fullName evidence="3">SGNH hydrolase-type esterase domain-containing protein</fullName>
    </recommendedName>
</protein>
<proteinExistence type="predicted"/>
<dbReference type="EMBL" id="LJEB01000123">
    <property type="protein sequence ID" value="KPR50626.1"/>
    <property type="molecule type" value="Genomic_DNA"/>
</dbReference>